<keyword evidence="7" id="KW-0791">Threonine biosynthesis</keyword>
<dbReference type="InterPro" id="IPR002912">
    <property type="entry name" value="ACT_dom"/>
</dbReference>
<feature type="binding site" evidence="13">
    <location>
        <position position="101"/>
    </location>
    <ligand>
        <name>NADPH</name>
        <dbReference type="ChEBI" id="CHEBI:57783"/>
    </ligand>
</feature>
<feature type="domain" description="ACT" evidence="15">
    <location>
        <begin position="342"/>
        <end position="417"/>
    </location>
</feature>
<comment type="catalytic activity">
    <reaction evidence="11">
        <text>L-homoserine + NAD(+) = L-aspartate 4-semialdehyde + NADH + H(+)</text>
        <dbReference type="Rhea" id="RHEA:15757"/>
        <dbReference type="ChEBI" id="CHEBI:15378"/>
        <dbReference type="ChEBI" id="CHEBI:57476"/>
        <dbReference type="ChEBI" id="CHEBI:57540"/>
        <dbReference type="ChEBI" id="CHEBI:57945"/>
        <dbReference type="ChEBI" id="CHEBI:537519"/>
        <dbReference type="EC" id="1.1.1.3"/>
    </reaction>
    <physiologicalReaction direction="right-to-left" evidence="11">
        <dbReference type="Rhea" id="RHEA:15759"/>
    </physiologicalReaction>
</comment>
<dbReference type="SUPFAM" id="SSF55021">
    <property type="entry name" value="ACT-like"/>
    <property type="match status" value="1"/>
</dbReference>
<dbReference type="InterPro" id="IPR016204">
    <property type="entry name" value="HDH"/>
</dbReference>
<dbReference type="InterPro" id="IPR036291">
    <property type="entry name" value="NAD(P)-bd_dom_sf"/>
</dbReference>
<dbReference type="AlphaFoldDB" id="A0A838YKR4"/>
<dbReference type="InterPro" id="IPR005106">
    <property type="entry name" value="Asp/hSer_DH_NAD-bd"/>
</dbReference>
<dbReference type="PANTHER" id="PTHR43331:SF1">
    <property type="entry name" value="HOMOSERINE DEHYDROGENASE"/>
    <property type="match status" value="1"/>
</dbReference>
<dbReference type="InterPro" id="IPR001342">
    <property type="entry name" value="HDH_cat"/>
</dbReference>
<dbReference type="SUPFAM" id="SSF55347">
    <property type="entry name" value="Glyceraldehyde-3-phosphate dehydrogenase-like, C-terminal domain"/>
    <property type="match status" value="1"/>
</dbReference>
<evidence type="ECO:0000256" key="4">
    <source>
        <dbReference type="ARBA" id="ARBA00013213"/>
    </source>
</evidence>
<dbReference type="UniPathway" id="UPA00050">
    <property type="reaction ID" value="UER00063"/>
</dbReference>
<comment type="similarity">
    <text evidence="3 14">Belongs to the homoserine dehydrogenase family.</text>
</comment>
<evidence type="ECO:0000256" key="8">
    <source>
        <dbReference type="ARBA" id="ARBA00022857"/>
    </source>
</evidence>
<name>A0A838YKR4_9GAMM</name>
<evidence type="ECO:0000256" key="10">
    <source>
        <dbReference type="ARBA" id="ARBA00023167"/>
    </source>
</evidence>
<dbReference type="Gene3D" id="3.40.50.720">
    <property type="entry name" value="NAD(P)-binding Rossmann-like Domain"/>
    <property type="match status" value="1"/>
</dbReference>
<evidence type="ECO:0000256" key="7">
    <source>
        <dbReference type="ARBA" id="ARBA00022697"/>
    </source>
</evidence>
<evidence type="ECO:0000256" key="5">
    <source>
        <dbReference type="ARBA" id="ARBA00013376"/>
    </source>
</evidence>
<dbReference type="CDD" id="cd04881">
    <property type="entry name" value="ACT_HSDH-Hom"/>
    <property type="match status" value="1"/>
</dbReference>
<evidence type="ECO:0000256" key="2">
    <source>
        <dbReference type="ARBA" id="ARBA00005062"/>
    </source>
</evidence>
<evidence type="ECO:0000313" key="16">
    <source>
        <dbReference type="EMBL" id="MBA4724160.1"/>
    </source>
</evidence>
<dbReference type="SUPFAM" id="SSF51735">
    <property type="entry name" value="NAD(P)-binding Rossmann-fold domains"/>
    <property type="match status" value="1"/>
</dbReference>
<keyword evidence="8 13" id="KW-0521">NADP</keyword>
<reference evidence="16 17" key="1">
    <citation type="submission" date="2020-06" db="EMBL/GenBank/DDBJ databases">
        <title>Dysbiosis in marine aquaculture revealed through microbiome analysis: reverse ecology for environmental sustainability.</title>
        <authorList>
            <person name="Haro-Moreno J.M."/>
            <person name="Coutinho F.H."/>
            <person name="Zaragoza-Solas A."/>
            <person name="Picazo A."/>
            <person name="Almagro-Moreno S."/>
            <person name="Lopez-Perez M."/>
        </authorList>
    </citation>
    <scope>NUCLEOTIDE SEQUENCE [LARGE SCALE GENOMIC DNA]</scope>
    <source>
        <strain evidence="16">MCMED-G42</strain>
    </source>
</reference>
<keyword evidence="6" id="KW-0028">Amino-acid biosynthesis</keyword>
<dbReference type="Gene3D" id="3.30.360.10">
    <property type="entry name" value="Dihydrodipicolinate Reductase, domain 2"/>
    <property type="match status" value="1"/>
</dbReference>
<proteinExistence type="inferred from homology"/>
<evidence type="ECO:0000259" key="15">
    <source>
        <dbReference type="PROSITE" id="PS51671"/>
    </source>
</evidence>
<dbReference type="GO" id="GO:0009086">
    <property type="term" value="P:methionine biosynthetic process"/>
    <property type="evidence" value="ECO:0007669"/>
    <property type="project" value="UniProtKB-KW"/>
</dbReference>
<dbReference type="PROSITE" id="PS51671">
    <property type="entry name" value="ACT"/>
    <property type="match status" value="1"/>
</dbReference>
<dbReference type="GO" id="GO:0004412">
    <property type="term" value="F:homoserine dehydrogenase activity"/>
    <property type="evidence" value="ECO:0007669"/>
    <property type="project" value="UniProtKB-EC"/>
</dbReference>
<dbReference type="InterPro" id="IPR045865">
    <property type="entry name" value="ACT-like_dom_sf"/>
</dbReference>
<gene>
    <name evidence="16" type="ORF">H2021_02970</name>
</gene>
<dbReference type="PROSITE" id="PS01042">
    <property type="entry name" value="HOMOSER_DHGENASE"/>
    <property type="match status" value="1"/>
</dbReference>
<evidence type="ECO:0000256" key="13">
    <source>
        <dbReference type="PIRSR" id="PIRSR000098-2"/>
    </source>
</evidence>
<dbReference type="PIRSF" id="PIRSF000098">
    <property type="entry name" value="Homoser_dehydrog"/>
    <property type="match status" value="1"/>
</dbReference>
<evidence type="ECO:0000256" key="1">
    <source>
        <dbReference type="ARBA" id="ARBA00005056"/>
    </source>
</evidence>
<dbReference type="GO" id="GO:0009088">
    <property type="term" value="P:threonine biosynthetic process"/>
    <property type="evidence" value="ECO:0007669"/>
    <property type="project" value="UniProtKB-UniPathway"/>
</dbReference>
<comment type="pathway">
    <text evidence="2">Amino-acid biosynthesis; L-methionine biosynthesis via de novo pathway; L-homoserine from L-aspartate: step 3/3.</text>
</comment>
<evidence type="ECO:0000256" key="3">
    <source>
        <dbReference type="ARBA" id="ARBA00006753"/>
    </source>
</evidence>
<dbReference type="NCBIfam" id="NF004976">
    <property type="entry name" value="PRK06349.1"/>
    <property type="match status" value="1"/>
</dbReference>
<comment type="caution">
    <text evidence="16">The sequence shown here is derived from an EMBL/GenBank/DDBJ whole genome shotgun (WGS) entry which is preliminary data.</text>
</comment>
<dbReference type="Pfam" id="PF03447">
    <property type="entry name" value="NAD_binding_3"/>
    <property type="match status" value="1"/>
</dbReference>
<dbReference type="Pfam" id="PF01842">
    <property type="entry name" value="ACT"/>
    <property type="match status" value="1"/>
</dbReference>
<evidence type="ECO:0000256" key="9">
    <source>
        <dbReference type="ARBA" id="ARBA00023002"/>
    </source>
</evidence>
<evidence type="ECO:0000256" key="6">
    <source>
        <dbReference type="ARBA" id="ARBA00022605"/>
    </source>
</evidence>
<comment type="pathway">
    <text evidence="1">Amino-acid biosynthesis; L-threonine biosynthesis; L-threonine from L-aspartate: step 3/5.</text>
</comment>
<evidence type="ECO:0000256" key="14">
    <source>
        <dbReference type="RuleBase" id="RU004171"/>
    </source>
</evidence>
<dbReference type="Pfam" id="PF00742">
    <property type="entry name" value="Homoserine_dh"/>
    <property type="match status" value="1"/>
</dbReference>
<evidence type="ECO:0000256" key="11">
    <source>
        <dbReference type="ARBA" id="ARBA00049031"/>
    </source>
</evidence>
<dbReference type="GO" id="GO:0050661">
    <property type="term" value="F:NADP binding"/>
    <property type="evidence" value="ECO:0007669"/>
    <property type="project" value="InterPro"/>
</dbReference>
<dbReference type="FunFam" id="3.30.360.10:FF:000005">
    <property type="entry name" value="Homoserine dehydrogenase"/>
    <property type="match status" value="1"/>
</dbReference>
<dbReference type="Proteomes" id="UP000585327">
    <property type="component" value="Unassembled WGS sequence"/>
</dbReference>
<feature type="active site" description="Proton donor" evidence="12">
    <location>
        <position position="200"/>
    </location>
</feature>
<dbReference type="EC" id="1.1.1.3" evidence="4"/>
<evidence type="ECO:0000256" key="12">
    <source>
        <dbReference type="PIRSR" id="PIRSR000098-1"/>
    </source>
</evidence>
<evidence type="ECO:0000313" key="17">
    <source>
        <dbReference type="Proteomes" id="UP000585327"/>
    </source>
</evidence>
<sequence>MRVVRVGICGWGNVATGMFKAIAENKTIIEAAGVKIDIDCIGARRDNPKCNPGSVKILRDIFDVPNQDIDIVIELIGGVDVARELILKSIRQGKHVITANKAVIFHHGDEIFQEAKNHNVKVLFEAAVCAGTPIVKMLQEELAPNKINKISGMLNGTSNFILSNMEDGNEFDLTLELAQKEGYAEPDPSFDVDGLDAAHKIGLLASIAYGTSLPPKDFFIEGITEIDKQDFIYADMLGYTIKHLAISKLNSDSIELRAHPALILKSSYLANLKGVRNGIEVDTDLIGTIHIAGSGAGQESTASGLISDIIHFANSNDNALDISRKINTLPIKDFNNFSFQYYFYIEAQDSPGVMASITSLLADKNIGIESIVQKDSLEENLVPIILVTDLFDELKLEKVKSSILALESVNKLRTIRIESI</sequence>
<accession>A0A838YKR4</accession>
<dbReference type="PANTHER" id="PTHR43331">
    <property type="entry name" value="HOMOSERINE DEHYDROGENASE"/>
    <property type="match status" value="1"/>
</dbReference>
<dbReference type="UniPathway" id="UPA00051">
    <property type="reaction ID" value="UER00465"/>
</dbReference>
<feature type="binding site" evidence="13">
    <location>
        <position position="185"/>
    </location>
    <ligand>
        <name>L-homoserine</name>
        <dbReference type="ChEBI" id="CHEBI:57476"/>
    </ligand>
</feature>
<dbReference type="InterPro" id="IPR019811">
    <property type="entry name" value="HDH_CS"/>
</dbReference>
<dbReference type="EMBL" id="JACETM010000026">
    <property type="protein sequence ID" value="MBA4724160.1"/>
    <property type="molecule type" value="Genomic_DNA"/>
</dbReference>
<keyword evidence="10" id="KW-0486">Methionine biosynthesis</keyword>
<protein>
    <recommendedName>
        <fullName evidence="5">Homoserine dehydrogenase</fullName>
        <ecNumber evidence="4">1.1.1.3</ecNumber>
    </recommendedName>
</protein>
<organism evidence="16 17">
    <name type="scientific">SAR86 cluster bacterium</name>
    <dbReference type="NCBI Taxonomy" id="2030880"/>
    <lineage>
        <taxon>Bacteria</taxon>
        <taxon>Pseudomonadati</taxon>
        <taxon>Pseudomonadota</taxon>
        <taxon>Gammaproteobacteria</taxon>
        <taxon>SAR86 cluster</taxon>
    </lineage>
</organism>
<keyword evidence="9 16" id="KW-0560">Oxidoreductase</keyword>
<dbReference type="Gene3D" id="3.30.70.260">
    <property type="match status" value="1"/>
</dbReference>